<keyword evidence="9 19" id="KW-0378">Hydrolase</keyword>
<evidence type="ECO:0000259" key="22">
    <source>
        <dbReference type="Pfam" id="PF13086"/>
    </source>
</evidence>
<feature type="domain" description="DNA replication factor Dna2 N-terminal" evidence="21">
    <location>
        <begin position="408"/>
        <end position="442"/>
    </location>
</feature>
<dbReference type="InterPro" id="IPR041679">
    <property type="entry name" value="DNA2/NAM7-like_C"/>
</dbReference>
<feature type="region of interest" description="Disordered" evidence="20">
    <location>
        <begin position="23"/>
        <end position="42"/>
    </location>
</feature>
<dbReference type="GO" id="GO:0017116">
    <property type="term" value="F:single-stranded DNA helicase activity"/>
    <property type="evidence" value="ECO:0007669"/>
    <property type="project" value="UniProtKB-UniRule"/>
</dbReference>
<dbReference type="Pfam" id="PF08696">
    <property type="entry name" value="Dna2"/>
    <property type="match status" value="2"/>
</dbReference>
<dbReference type="InterPro" id="IPR014808">
    <property type="entry name" value="DNA_replication_fac_Dna2_N"/>
</dbReference>
<evidence type="ECO:0000256" key="2">
    <source>
        <dbReference type="ARBA" id="ARBA00007913"/>
    </source>
</evidence>
<dbReference type="SUPFAM" id="SSF52540">
    <property type="entry name" value="P-loop containing nucleoside triphosphate hydrolases"/>
    <property type="match status" value="1"/>
</dbReference>
<dbReference type="GO" id="GO:0005737">
    <property type="term" value="C:cytoplasm"/>
    <property type="evidence" value="ECO:0007669"/>
    <property type="project" value="TreeGrafter"/>
</dbReference>
<reference evidence="24 25" key="1">
    <citation type="journal article" date="2024" name="Insects">
        <title>An Improved Chromosome-Level Genome Assembly of the Firefly Pyrocoelia pectoralis.</title>
        <authorList>
            <person name="Fu X."/>
            <person name="Meyer-Rochow V.B."/>
            <person name="Ballantyne L."/>
            <person name="Zhu X."/>
        </authorList>
    </citation>
    <scope>NUCLEOTIDE SEQUENCE [LARGE SCALE GENOMIC DNA]</scope>
    <source>
        <strain evidence="24">XCY_ONT2</strain>
    </source>
</reference>
<feature type="domain" description="DNA2/NAM7 helicase-like C-terminal" evidence="23">
    <location>
        <begin position="935"/>
        <end position="1148"/>
    </location>
</feature>
<dbReference type="GO" id="GO:0006281">
    <property type="term" value="P:DNA repair"/>
    <property type="evidence" value="ECO:0007669"/>
    <property type="project" value="UniProtKB-KW"/>
</dbReference>
<dbReference type="InterPro" id="IPR045055">
    <property type="entry name" value="DNA2/NAM7-like"/>
</dbReference>
<comment type="catalytic activity">
    <reaction evidence="18 19">
        <text>ATP + H2O = ADP + phosphate + H(+)</text>
        <dbReference type="Rhea" id="RHEA:13065"/>
        <dbReference type="ChEBI" id="CHEBI:15377"/>
        <dbReference type="ChEBI" id="CHEBI:15378"/>
        <dbReference type="ChEBI" id="CHEBI:30616"/>
        <dbReference type="ChEBI" id="CHEBI:43474"/>
        <dbReference type="ChEBI" id="CHEBI:456216"/>
        <dbReference type="EC" id="3.6.4.12"/>
    </reaction>
</comment>
<keyword evidence="16 19" id="KW-0539">Nucleus</keyword>
<dbReference type="PANTHER" id="PTHR10887">
    <property type="entry name" value="DNA2/NAM7 HELICASE FAMILY"/>
    <property type="match status" value="1"/>
</dbReference>
<keyword evidence="11 19" id="KW-0067">ATP-binding</keyword>
<accession>A0AAN7VA27</accession>
<evidence type="ECO:0000313" key="24">
    <source>
        <dbReference type="EMBL" id="KAK5640049.1"/>
    </source>
</evidence>
<evidence type="ECO:0000256" key="4">
    <source>
        <dbReference type="ARBA" id="ARBA00022705"/>
    </source>
</evidence>
<keyword evidence="12 19" id="KW-0408">Iron</keyword>
<evidence type="ECO:0000256" key="12">
    <source>
        <dbReference type="ARBA" id="ARBA00023004"/>
    </source>
</evidence>
<feature type="domain" description="DNA2/NAM7 helicase helicase" evidence="22">
    <location>
        <begin position="758"/>
        <end position="853"/>
    </location>
</feature>
<evidence type="ECO:0000259" key="21">
    <source>
        <dbReference type="Pfam" id="PF08696"/>
    </source>
</evidence>
<keyword evidence="25" id="KW-1185">Reference proteome</keyword>
<sequence>MKKVSKTKKASAGSQKISDFFKKLSTGNERTPNDHVSKLSTQDIVDKKRKRSNVDFDNDLIECTPNSKSISILEQITNLPQCSKMPEPAFTTPENHKRIEDVHSPDIIPCSISIKELERYNKTIFDLNFKKNTVKTTKNVTPVKQKQCISEKKTPTKLFNRSPRSLTKFNVEVMENFVKLSPSKSELQRETTPPILFEEARKFNETTPTKTSLDLPFQNVSKAKQKLQFNECNNDVDCLLNDGWDQDLASVITLDHTLDLNKSQHCIIVNIQHSINTKTVILNGTKDSKSAVCDIEGFWTGLKLNVNDPVHITATFNKERSKWIVDNTNGSIVLHPDFLISTTSVVASQFCSRRSVLREKYYGFEPSNQVMIVGVLVHKLLQEVLRKGICTISEIEVVAKKLLFDQETKDDWKGKINEILDIEENIWCHELGVKGKVDVTIETDISCMPLEIKTGRATVSLEHRGQVMFYIMMMQKLGCKLSSGLLLYLREGVLREISISEKERRDLILLRNELAYYLTRKPQLMFDNPKGLGVRWELPEPINHHSACSKCPYNIICCTTLKYENANLTNNPLKDLQENLLTHLESQHVEYFMKWSALLSLESSSSTKSKPLHEIYTRPPAVREKNGQCIIGVKVKGCNDYGNLYEHTFCKTVQTDKCNMLLSGIGVGDYVVVSTDNRPAVAAGLELQKKYPNSDFHLDTYTSNMSQGFNMSNLALLLEPNEQAAKLRKIIIDKQPPTFIHKLSKEVAIKGTPILRRLNKMQQKAILKSLSSNDYLLINGMPGTGKTDTIVSLIKLLTDLNKSVLVTSHTHSAVDNVCVRLLACGVSILRLGSSAKIHSKLKSYSEEALTKGCHTPEQLEKVYNSPSVLAVTCLGSGHPILRKRMMDVCVVDESTQVLQCSVFRALYSARKFILIGDPDQLPPIVRNQEAINGGLSESLFERLNTPSATVTLRLNYRMNKPITDMANSLTYNGQLLTGNEEVANATLLLPNFENFMQTYKEQDWILKTLDQSLSASIRILDTGPVWKRRNTETSIITEESRCTNLFEIAILKTLVDALLEGGISNEAIGIIAPYRAQVSKLLISFKDCNIEISTVDQFQGRDKEIIFYSCTRSSCQRNSDVQSEILDDQRRLTVAVTRAKCKFIMIGDLDTIRQYKPFEKLLNSLDQSNFFKLTNGELGFNWNTLIDLEKC</sequence>
<dbReference type="EMBL" id="JAVRBK010000008">
    <property type="protein sequence ID" value="KAK5640049.1"/>
    <property type="molecule type" value="Genomic_DNA"/>
</dbReference>
<keyword evidence="15 19" id="KW-0234">DNA repair</keyword>
<keyword evidence="10 19" id="KW-0347">Helicase</keyword>
<dbReference type="PANTHER" id="PTHR10887:SF433">
    <property type="entry name" value="DNA REPLICATION ATP-DEPENDENT HELICASE_NUCLEASE DNA2"/>
    <property type="match status" value="1"/>
</dbReference>
<protein>
    <recommendedName>
        <fullName evidence="19">DNA replication ATP-dependent helicase/nuclease</fullName>
        <ecNumber evidence="19">3.1.-.-</ecNumber>
        <ecNumber evidence="19">3.6.4.12</ecNumber>
    </recommendedName>
</protein>
<dbReference type="GO" id="GO:0046872">
    <property type="term" value="F:metal ion binding"/>
    <property type="evidence" value="ECO:0007669"/>
    <property type="project" value="UniProtKB-UniRule"/>
</dbReference>
<keyword evidence="6 19" id="KW-0479">Metal-binding</keyword>
<evidence type="ECO:0000256" key="3">
    <source>
        <dbReference type="ARBA" id="ARBA00022485"/>
    </source>
</evidence>
<dbReference type="CDD" id="cd18808">
    <property type="entry name" value="SF1_C_Upf1"/>
    <property type="match status" value="1"/>
</dbReference>
<evidence type="ECO:0000256" key="17">
    <source>
        <dbReference type="ARBA" id="ARBA00023268"/>
    </source>
</evidence>
<feature type="domain" description="DNA replication factor Dna2 N-terminal" evidence="21">
    <location>
        <begin position="286"/>
        <end position="403"/>
    </location>
</feature>
<evidence type="ECO:0000256" key="8">
    <source>
        <dbReference type="ARBA" id="ARBA00022763"/>
    </source>
</evidence>
<dbReference type="GO" id="GO:0005694">
    <property type="term" value="C:chromosome"/>
    <property type="evidence" value="ECO:0007669"/>
    <property type="project" value="UniProtKB-SubCell"/>
</dbReference>
<evidence type="ECO:0000256" key="11">
    <source>
        <dbReference type="ARBA" id="ARBA00022840"/>
    </source>
</evidence>
<evidence type="ECO:0000256" key="14">
    <source>
        <dbReference type="ARBA" id="ARBA00023125"/>
    </source>
</evidence>
<evidence type="ECO:0000256" key="15">
    <source>
        <dbReference type="ARBA" id="ARBA00023204"/>
    </source>
</evidence>
<dbReference type="GO" id="GO:0017108">
    <property type="term" value="F:5'-flap endonuclease activity"/>
    <property type="evidence" value="ECO:0007669"/>
    <property type="project" value="UniProtKB-UniRule"/>
</dbReference>
<keyword evidence="17 19" id="KW-0511">Multifunctional enzyme</keyword>
<feature type="domain" description="DNA2/NAM7 helicase helicase" evidence="22">
    <location>
        <begin position="860"/>
        <end position="925"/>
    </location>
</feature>
<comment type="function">
    <text evidence="19">Key enzyme involved in DNA replication and DNA repair. Involved in Okazaki fragments processing by cleaving long flaps that escape FEN1: flaps that are longer than 27 nucleotides are coated by replication protein A complex (RPA), leading to recruit DNA2 which cleaves the flap until it is too short to bind RPA and becomes a substrate for FEN1. Also involved in 5'-end resection of DNA during double-strand break (DSB) repair by mediating the cleavage of 5'-ssDNA.</text>
</comment>
<dbReference type="Gene3D" id="3.90.320.10">
    <property type="match status" value="1"/>
</dbReference>
<comment type="similarity">
    <text evidence="2 19">Belongs to the DNA2/NAM7 helicase family.</text>
</comment>
<keyword evidence="7 19" id="KW-0547">Nucleotide-binding</keyword>
<dbReference type="InterPro" id="IPR041677">
    <property type="entry name" value="DNA2/NAM7_AAA_11"/>
</dbReference>
<evidence type="ECO:0000313" key="25">
    <source>
        <dbReference type="Proteomes" id="UP001329430"/>
    </source>
</evidence>
<evidence type="ECO:0000259" key="23">
    <source>
        <dbReference type="Pfam" id="PF13087"/>
    </source>
</evidence>
<dbReference type="Gene3D" id="3.40.50.300">
    <property type="entry name" value="P-loop containing nucleotide triphosphate hydrolases"/>
    <property type="match status" value="2"/>
</dbReference>
<dbReference type="InterPro" id="IPR027417">
    <property type="entry name" value="P-loop_NTPase"/>
</dbReference>
<dbReference type="GO" id="GO:0033567">
    <property type="term" value="P:DNA replication, Okazaki fragment processing"/>
    <property type="evidence" value="ECO:0007669"/>
    <property type="project" value="UniProtKB-UniRule"/>
</dbReference>
<dbReference type="EC" id="3.1.-.-" evidence="19"/>
<keyword evidence="14 19" id="KW-0238">DNA-binding</keyword>
<evidence type="ECO:0000256" key="7">
    <source>
        <dbReference type="ARBA" id="ARBA00022741"/>
    </source>
</evidence>
<evidence type="ECO:0000256" key="10">
    <source>
        <dbReference type="ARBA" id="ARBA00022806"/>
    </source>
</evidence>
<evidence type="ECO:0000256" key="19">
    <source>
        <dbReference type="RuleBase" id="RU367041"/>
    </source>
</evidence>
<dbReference type="Pfam" id="PF13086">
    <property type="entry name" value="AAA_11"/>
    <property type="match status" value="2"/>
</dbReference>
<name>A0AAN7VA27_9COLE</name>
<dbReference type="InterPro" id="IPR011604">
    <property type="entry name" value="PDDEXK-like_dom_sf"/>
</dbReference>
<keyword evidence="3 19" id="KW-0004">4Fe-4S</keyword>
<dbReference type="EC" id="3.6.4.12" evidence="19"/>
<dbReference type="AlphaFoldDB" id="A0AAN7VA27"/>
<keyword evidence="8 19" id="KW-0227">DNA damage</keyword>
<dbReference type="Proteomes" id="UP001329430">
    <property type="component" value="Chromosome 8"/>
</dbReference>
<keyword evidence="19" id="KW-0158">Chromosome</keyword>
<gene>
    <name evidence="24" type="ORF">RI129_010860</name>
</gene>
<dbReference type="CDD" id="cd22318">
    <property type="entry name" value="DNA2_N-like"/>
    <property type="match status" value="1"/>
</dbReference>
<dbReference type="GO" id="GO:0003677">
    <property type="term" value="F:DNA binding"/>
    <property type="evidence" value="ECO:0007669"/>
    <property type="project" value="UniProtKB-UniRule"/>
</dbReference>
<evidence type="ECO:0000256" key="9">
    <source>
        <dbReference type="ARBA" id="ARBA00022801"/>
    </source>
</evidence>
<comment type="cofactor">
    <cofactor evidence="1">
        <name>[4Fe-4S] cluster</name>
        <dbReference type="ChEBI" id="CHEBI:49883"/>
    </cofactor>
</comment>
<comment type="subcellular location">
    <subcellularLocation>
        <location evidence="19">Nucleus</location>
    </subcellularLocation>
    <subcellularLocation>
        <location evidence="19">Chromosome</location>
    </subcellularLocation>
</comment>
<evidence type="ECO:0000256" key="6">
    <source>
        <dbReference type="ARBA" id="ARBA00022723"/>
    </source>
</evidence>
<keyword evidence="4 19" id="KW-0235">DNA replication</keyword>
<dbReference type="Pfam" id="PF13087">
    <property type="entry name" value="AAA_12"/>
    <property type="match status" value="1"/>
</dbReference>
<keyword evidence="13 19" id="KW-0411">Iron-sulfur</keyword>
<dbReference type="GO" id="GO:0071932">
    <property type="term" value="P:replication fork reversal"/>
    <property type="evidence" value="ECO:0007669"/>
    <property type="project" value="TreeGrafter"/>
</dbReference>
<dbReference type="GO" id="GO:0005524">
    <property type="term" value="F:ATP binding"/>
    <property type="evidence" value="ECO:0007669"/>
    <property type="project" value="UniProtKB-UniRule"/>
</dbReference>
<evidence type="ECO:0000256" key="5">
    <source>
        <dbReference type="ARBA" id="ARBA00022722"/>
    </source>
</evidence>
<dbReference type="InterPro" id="IPR047187">
    <property type="entry name" value="SF1_C_Upf1"/>
</dbReference>
<dbReference type="GO" id="GO:0051539">
    <property type="term" value="F:4 iron, 4 sulfur cluster binding"/>
    <property type="evidence" value="ECO:0007669"/>
    <property type="project" value="UniProtKB-UniRule"/>
</dbReference>
<dbReference type="GO" id="GO:0005634">
    <property type="term" value="C:nucleus"/>
    <property type="evidence" value="ECO:0007669"/>
    <property type="project" value="UniProtKB-SubCell"/>
</dbReference>
<evidence type="ECO:0000256" key="13">
    <source>
        <dbReference type="ARBA" id="ARBA00023014"/>
    </source>
</evidence>
<comment type="caution">
    <text evidence="24">The sequence shown here is derived from an EMBL/GenBank/DDBJ whole genome shotgun (WGS) entry which is preliminary data.</text>
</comment>
<evidence type="ECO:0000256" key="1">
    <source>
        <dbReference type="ARBA" id="ARBA00001966"/>
    </source>
</evidence>
<dbReference type="CDD" id="cd18041">
    <property type="entry name" value="DEXXQc_DNA2"/>
    <property type="match status" value="1"/>
</dbReference>
<keyword evidence="5 19" id="KW-0540">Nuclease</keyword>
<evidence type="ECO:0000256" key="18">
    <source>
        <dbReference type="ARBA" id="ARBA00047995"/>
    </source>
</evidence>
<organism evidence="24 25">
    <name type="scientific">Pyrocoelia pectoralis</name>
    <dbReference type="NCBI Taxonomy" id="417401"/>
    <lineage>
        <taxon>Eukaryota</taxon>
        <taxon>Metazoa</taxon>
        <taxon>Ecdysozoa</taxon>
        <taxon>Arthropoda</taxon>
        <taxon>Hexapoda</taxon>
        <taxon>Insecta</taxon>
        <taxon>Pterygota</taxon>
        <taxon>Neoptera</taxon>
        <taxon>Endopterygota</taxon>
        <taxon>Coleoptera</taxon>
        <taxon>Polyphaga</taxon>
        <taxon>Elateriformia</taxon>
        <taxon>Elateroidea</taxon>
        <taxon>Lampyridae</taxon>
        <taxon>Lampyrinae</taxon>
        <taxon>Pyrocoelia</taxon>
    </lineage>
</organism>
<dbReference type="InterPro" id="IPR026851">
    <property type="entry name" value="Dna2/JHS1_DEXXQ-box"/>
</dbReference>
<evidence type="ECO:0000256" key="16">
    <source>
        <dbReference type="ARBA" id="ARBA00023242"/>
    </source>
</evidence>
<evidence type="ECO:0000256" key="20">
    <source>
        <dbReference type="SAM" id="MobiDB-lite"/>
    </source>
</evidence>
<proteinExistence type="inferred from homology"/>